<sequence>MKSIADKLRAALDNIDDAISLLREAAREDKRLAAALEDTIYYLEEAGEALNSILEREYSSGE</sequence>
<reference evidence="1 2" key="1">
    <citation type="submission" date="2020-10" db="EMBL/GenBank/DDBJ databases">
        <title>Thermofilum lucidum 3507LT sp. nov. a novel member of Thermofilaceae family isolated from Chile hot spring, and proposal of description order Thermofilales.</title>
        <authorList>
            <person name="Zayulina K.S."/>
            <person name="Elcheninov A.G."/>
            <person name="Toshchakov S.V."/>
            <person name="Kublanov I.V."/>
        </authorList>
    </citation>
    <scope>NUCLEOTIDE SEQUENCE [LARGE SCALE GENOMIC DNA]</scope>
    <source>
        <strain evidence="1 2">3507LT</strain>
    </source>
</reference>
<dbReference type="EMBL" id="CP062310">
    <property type="protein sequence ID" value="QOJ79423.1"/>
    <property type="molecule type" value="Genomic_DNA"/>
</dbReference>
<proteinExistence type="predicted"/>
<dbReference type="RefSeq" id="WP_192819395.1">
    <property type="nucleotide sequence ID" value="NZ_CP062310.1"/>
</dbReference>
<dbReference type="InParanoid" id="A0A7L9FK92"/>
<dbReference type="Proteomes" id="UP000594121">
    <property type="component" value="Chromosome"/>
</dbReference>
<organism evidence="1 2">
    <name type="scientific">Infirmifilum lucidum</name>
    <dbReference type="NCBI Taxonomy" id="2776706"/>
    <lineage>
        <taxon>Archaea</taxon>
        <taxon>Thermoproteota</taxon>
        <taxon>Thermoprotei</taxon>
        <taxon>Thermofilales</taxon>
        <taxon>Thermofilaceae</taxon>
        <taxon>Infirmifilum</taxon>
    </lineage>
</organism>
<name>A0A7L9FK92_9CREN</name>
<gene>
    <name evidence="1" type="ORF">IG193_02890</name>
</gene>
<keyword evidence="2" id="KW-1185">Reference proteome</keyword>
<dbReference type="GeneID" id="59148808"/>
<evidence type="ECO:0000313" key="1">
    <source>
        <dbReference type="EMBL" id="QOJ79423.1"/>
    </source>
</evidence>
<dbReference type="KEGG" id="thel:IG193_02890"/>
<evidence type="ECO:0000313" key="2">
    <source>
        <dbReference type="Proteomes" id="UP000594121"/>
    </source>
</evidence>
<protein>
    <submittedName>
        <fullName evidence="1">Uncharacterized protein</fullName>
    </submittedName>
</protein>
<dbReference type="AlphaFoldDB" id="A0A7L9FK92"/>
<accession>A0A7L9FK92</accession>